<comment type="subcellular location">
    <subcellularLocation>
        <location evidence="1 13">Cytoplasm</location>
    </subcellularLocation>
</comment>
<evidence type="ECO:0000256" key="4">
    <source>
        <dbReference type="ARBA" id="ARBA00017273"/>
    </source>
</evidence>
<evidence type="ECO:0000256" key="5">
    <source>
        <dbReference type="ARBA" id="ARBA00022490"/>
    </source>
</evidence>
<evidence type="ECO:0000256" key="14">
    <source>
        <dbReference type="SAM" id="MobiDB-lite"/>
    </source>
</evidence>
<keyword evidence="5 13" id="KW-0963">Cytoplasm</keyword>
<dbReference type="SUPFAM" id="SSF89550">
    <property type="entry name" value="PHP domain-like"/>
    <property type="match status" value="1"/>
</dbReference>
<keyword evidence="7 13" id="KW-0548">Nucleotidyltransferase</keyword>
<dbReference type="CDD" id="cd07434">
    <property type="entry name" value="PHP_PolIIIA_DnaE2"/>
    <property type="match status" value="1"/>
</dbReference>
<dbReference type="InterPro" id="IPR004805">
    <property type="entry name" value="DnaE2/DnaE/PolC"/>
</dbReference>
<evidence type="ECO:0000256" key="6">
    <source>
        <dbReference type="ARBA" id="ARBA00022679"/>
    </source>
</evidence>
<dbReference type="InterPro" id="IPR040982">
    <property type="entry name" value="DNA_pol3_finger"/>
</dbReference>
<dbReference type="SMART" id="SM00481">
    <property type="entry name" value="POLIIIAc"/>
    <property type="match status" value="1"/>
</dbReference>
<evidence type="ECO:0000256" key="8">
    <source>
        <dbReference type="ARBA" id="ARBA00022705"/>
    </source>
</evidence>
<keyword evidence="17" id="KW-1185">Reference proteome</keyword>
<dbReference type="Pfam" id="PF14579">
    <property type="entry name" value="HHH_6"/>
    <property type="match status" value="1"/>
</dbReference>
<evidence type="ECO:0000256" key="3">
    <source>
        <dbReference type="ARBA" id="ARBA00012417"/>
    </source>
</evidence>
<dbReference type="GO" id="GO:0005737">
    <property type="term" value="C:cytoplasm"/>
    <property type="evidence" value="ECO:0007669"/>
    <property type="project" value="UniProtKB-SubCell"/>
</dbReference>
<evidence type="ECO:0000256" key="12">
    <source>
        <dbReference type="ARBA" id="ARBA00049244"/>
    </source>
</evidence>
<dbReference type="AlphaFoldDB" id="A0A7X0MQV4"/>
<evidence type="ECO:0000256" key="7">
    <source>
        <dbReference type="ARBA" id="ARBA00022695"/>
    </source>
</evidence>
<dbReference type="RefSeq" id="WP_184654038.1">
    <property type="nucleotide sequence ID" value="NZ_JACHBU010000002.1"/>
</dbReference>
<dbReference type="InterPro" id="IPR023073">
    <property type="entry name" value="DnaE2"/>
</dbReference>
<dbReference type="InterPro" id="IPR004013">
    <property type="entry name" value="PHP_dom"/>
</dbReference>
<evidence type="ECO:0000313" key="17">
    <source>
        <dbReference type="Proteomes" id="UP000585437"/>
    </source>
</evidence>
<keyword evidence="9 13" id="KW-0227">DNA damage</keyword>
<evidence type="ECO:0000256" key="9">
    <source>
        <dbReference type="ARBA" id="ARBA00022763"/>
    </source>
</evidence>
<proteinExistence type="inferred from homology"/>
<organism evidence="16 17">
    <name type="scientific">Rhizobium soli</name>
    <dbReference type="NCBI Taxonomy" id="424798"/>
    <lineage>
        <taxon>Bacteria</taxon>
        <taxon>Pseudomonadati</taxon>
        <taxon>Pseudomonadota</taxon>
        <taxon>Alphaproteobacteria</taxon>
        <taxon>Hyphomicrobiales</taxon>
        <taxon>Rhizobiaceae</taxon>
        <taxon>Rhizobium/Agrobacterium group</taxon>
        <taxon>Rhizobium</taxon>
    </lineage>
</organism>
<feature type="domain" description="Polymerase/histidinol phosphatase N-terminal" evidence="15">
    <location>
        <begin position="4"/>
        <end position="71"/>
    </location>
</feature>
<dbReference type="Proteomes" id="UP000585437">
    <property type="component" value="Unassembled WGS sequence"/>
</dbReference>
<evidence type="ECO:0000256" key="10">
    <source>
        <dbReference type="ARBA" id="ARBA00022932"/>
    </source>
</evidence>
<dbReference type="CDD" id="cd04485">
    <property type="entry name" value="DnaE_OBF"/>
    <property type="match status" value="1"/>
</dbReference>
<dbReference type="PANTHER" id="PTHR32294">
    <property type="entry name" value="DNA POLYMERASE III SUBUNIT ALPHA"/>
    <property type="match status" value="1"/>
</dbReference>
<dbReference type="GO" id="GO:0008408">
    <property type="term" value="F:3'-5' exonuclease activity"/>
    <property type="evidence" value="ECO:0007669"/>
    <property type="project" value="InterPro"/>
</dbReference>
<evidence type="ECO:0000256" key="13">
    <source>
        <dbReference type="HAMAP-Rule" id="MF_01902"/>
    </source>
</evidence>
<evidence type="ECO:0000256" key="1">
    <source>
        <dbReference type="ARBA" id="ARBA00004496"/>
    </source>
</evidence>
<reference evidence="16 17" key="1">
    <citation type="submission" date="2020-08" db="EMBL/GenBank/DDBJ databases">
        <title>The Agave Microbiome: Exploring the role of microbial communities in plant adaptations to desert environments.</title>
        <authorList>
            <person name="Partida-Martinez L.P."/>
        </authorList>
    </citation>
    <scope>NUCLEOTIDE SEQUENCE [LARGE SCALE GENOMIC DNA]</scope>
    <source>
        <strain evidence="16 17">AS3.12</strain>
    </source>
</reference>
<dbReference type="Pfam" id="PF01336">
    <property type="entry name" value="tRNA_anti-codon"/>
    <property type="match status" value="1"/>
</dbReference>
<accession>A0A7X0MQV4</accession>
<dbReference type="NCBIfam" id="TIGR00594">
    <property type="entry name" value="polc"/>
    <property type="match status" value="1"/>
</dbReference>
<comment type="similarity">
    <text evidence="2 13">Belongs to the DNA polymerase type-C family. DnaE2 subfamily.</text>
</comment>
<dbReference type="Pfam" id="PF17657">
    <property type="entry name" value="DNA_pol3_finger"/>
    <property type="match status" value="1"/>
</dbReference>
<protein>
    <recommendedName>
        <fullName evidence="4 13">Error-prone DNA polymerase</fullName>
        <ecNumber evidence="3 13">2.7.7.7</ecNumber>
    </recommendedName>
</protein>
<dbReference type="HAMAP" id="MF_01902">
    <property type="entry name" value="DNApol_error_prone"/>
    <property type="match status" value="1"/>
</dbReference>
<evidence type="ECO:0000256" key="11">
    <source>
        <dbReference type="ARBA" id="ARBA00023204"/>
    </source>
</evidence>
<comment type="catalytic activity">
    <reaction evidence="12 13">
        <text>DNA(n) + a 2'-deoxyribonucleoside 5'-triphosphate = DNA(n+1) + diphosphate</text>
        <dbReference type="Rhea" id="RHEA:22508"/>
        <dbReference type="Rhea" id="RHEA-COMP:17339"/>
        <dbReference type="Rhea" id="RHEA-COMP:17340"/>
        <dbReference type="ChEBI" id="CHEBI:33019"/>
        <dbReference type="ChEBI" id="CHEBI:61560"/>
        <dbReference type="ChEBI" id="CHEBI:173112"/>
        <dbReference type="EC" id="2.7.7.7"/>
    </reaction>
</comment>
<dbReference type="Gene3D" id="1.10.150.870">
    <property type="match status" value="1"/>
</dbReference>
<dbReference type="GO" id="GO:0006281">
    <property type="term" value="P:DNA repair"/>
    <property type="evidence" value="ECO:0007669"/>
    <property type="project" value="UniProtKB-UniRule"/>
</dbReference>
<dbReference type="FunFam" id="1.10.150.870:FF:000002">
    <property type="entry name" value="Error-prone DNA polymerase"/>
    <property type="match status" value="1"/>
</dbReference>
<name>A0A7X0MQV4_9HYPH</name>
<keyword evidence="8 13" id="KW-0235">DNA replication</keyword>
<dbReference type="EMBL" id="JACHBU010000002">
    <property type="protein sequence ID" value="MBB6507661.1"/>
    <property type="molecule type" value="Genomic_DNA"/>
</dbReference>
<dbReference type="PANTHER" id="PTHR32294:SF4">
    <property type="entry name" value="ERROR-PRONE DNA POLYMERASE"/>
    <property type="match status" value="1"/>
</dbReference>
<dbReference type="GO" id="GO:0009432">
    <property type="term" value="P:SOS response"/>
    <property type="evidence" value="ECO:0007669"/>
    <property type="project" value="UniProtKB-ARBA"/>
</dbReference>
<evidence type="ECO:0000259" key="15">
    <source>
        <dbReference type="SMART" id="SM00481"/>
    </source>
</evidence>
<dbReference type="InterPro" id="IPR004365">
    <property type="entry name" value="NA-bd_OB_tRNA"/>
</dbReference>
<feature type="region of interest" description="Disordered" evidence="14">
    <location>
        <begin position="1041"/>
        <end position="1064"/>
    </location>
</feature>
<dbReference type="InterPro" id="IPR003141">
    <property type="entry name" value="Pol/His_phosphatase_N"/>
</dbReference>
<dbReference type="InterPro" id="IPR029460">
    <property type="entry name" value="DNAPol_HHH"/>
</dbReference>
<keyword evidence="6 13" id="KW-0808">Transferase</keyword>
<dbReference type="GO" id="GO:0006260">
    <property type="term" value="P:DNA replication"/>
    <property type="evidence" value="ECO:0007669"/>
    <property type="project" value="UniProtKB-KW"/>
</dbReference>
<evidence type="ECO:0000256" key="2">
    <source>
        <dbReference type="ARBA" id="ARBA00007391"/>
    </source>
</evidence>
<comment type="function">
    <text evidence="13">DNA polymerase involved in damage-induced mutagenesis and translesion synthesis (TLS). It is not the major replicative DNA polymerase.</text>
</comment>
<dbReference type="EC" id="2.7.7.7" evidence="3 13"/>
<dbReference type="GO" id="GO:0003887">
    <property type="term" value="F:DNA-directed DNA polymerase activity"/>
    <property type="evidence" value="ECO:0007669"/>
    <property type="project" value="UniProtKB-UniRule"/>
</dbReference>
<comment type="caution">
    <text evidence="16">The sequence shown here is derived from an EMBL/GenBank/DDBJ whole genome shotgun (WGS) entry which is preliminary data.</text>
</comment>
<dbReference type="Gene3D" id="3.20.20.140">
    <property type="entry name" value="Metal-dependent hydrolases"/>
    <property type="match status" value="1"/>
</dbReference>
<dbReference type="NCBIfam" id="NF004225">
    <property type="entry name" value="PRK05672.1"/>
    <property type="match status" value="1"/>
</dbReference>
<keyword evidence="10 13" id="KW-0239">DNA-directed DNA polymerase</keyword>
<dbReference type="InterPro" id="IPR016195">
    <property type="entry name" value="Pol/histidinol_Pase-like"/>
</dbReference>
<dbReference type="InterPro" id="IPR011708">
    <property type="entry name" value="DNA_pol3_alpha_NTPase_dom"/>
</dbReference>
<keyword evidence="11 13" id="KW-0234">DNA repair</keyword>
<sequence length="1086" mass="121680">MRYAELQVTTHFSFLRGASSAEELFATAAALGIDALGVVDRNSLAGIVRAWEAAKTTGVRLVVGCHLDLTDGMSLLVYPTDRLAYSRLTRLLTLGKSRGGKAKCVLDLADVEAYSEGLIAILIPDEADDVYAGQLRKVAAVFGDRAYVSLCLRRRPNDRLRLHDLSNLAQRHKVKTVVTNDVLFHEPGRRQLQDIVTCIRNRTTIDSVGFDRERHADRFLKAPEEMHRLFVDYPEALARSREIVERCRFDMSELQYQYPEEAIVPGLDAQQSLAKFAWEGAAARYPEGIPDKVRKAILHELDLIRKMNYAPYFLTVFSIVRFARSRNILCQGRGSAANSAVCYCLGITSINPETGDLLFERFVSMERNEPPDIDVDFEHNRREEVIQWIYETYGRSRSALCSTVTRYRTKGALRDVGKALGLPEDLIGQLTSGVWGWSKDGIGEKQLKENNMNASDYRLRLALDLASQLMGAPRHLGQHPGGFVLTQDRLDDLVPIEPAAMDDRQVVEWDKDDIDALKFMKVDVLALGMLSCMARSFELLAEYKNEAMGLADVPQEDPKTYAMIRKADTLGTFQIESRAQMAMLPRLKPRTFYDLVVQVAIVRPGPIQGDMVHPYLRRREGKEKVEYPTPELEAVLGKTLGVPLFQESAMKVAMVCAGFSAGEADQLRRAMATFKFTGGVSRFKEKLVNGMVKNGYSQDFAERTFSQLEGFGSYGFPESHAASFALIAYASSWMKCHHPDIFCAALLNSQPMGFYSVAQIVTDARNHGVEVRPVCVNRSRWDCTMEETGRPGRFAVRLGMRMVKGLPLNNAARIVLARVDQPFESADDMWRRSGVPTASLVKLAEADAFLPSLKLERRQALWDIKALRDEPLELWAAAAKREEKVVAEMQEPDVSLKSMKEGREVVEDYSHTGLSLRSHPVSFLRPELKKKRIVTCAEAMGERDGRWLWTAGLVLVRQKPGSAKGVMFLTLEDETGVVNAVVWPSLFEKQRRIVMSASMMAIHGRIQREGEVVHLVAQRLFDFSGDLSSLGELGGDFPLPYGRGDGAKHGSGPDPRDNPKPVIPTRDIYIPDLHIDTLKVKSRNFH</sequence>
<dbReference type="GO" id="GO:0003676">
    <property type="term" value="F:nucleic acid binding"/>
    <property type="evidence" value="ECO:0007669"/>
    <property type="project" value="InterPro"/>
</dbReference>
<dbReference type="Pfam" id="PF07733">
    <property type="entry name" value="DNA_pol3_alpha"/>
    <property type="match status" value="1"/>
</dbReference>
<gene>
    <name evidence="13" type="primary">dnaE2</name>
    <name evidence="16" type="ORF">F4695_000993</name>
</gene>
<evidence type="ECO:0000313" key="16">
    <source>
        <dbReference type="EMBL" id="MBB6507661.1"/>
    </source>
</evidence>
<dbReference type="Pfam" id="PF02811">
    <property type="entry name" value="PHP"/>
    <property type="match status" value="1"/>
</dbReference>